<dbReference type="RefSeq" id="WP_188491224.1">
    <property type="nucleotide sequence ID" value="NZ_BMCS01000002.1"/>
</dbReference>
<accession>A0ABQ1V514</accession>
<evidence type="ECO:0000313" key="4">
    <source>
        <dbReference type="Proteomes" id="UP000632454"/>
    </source>
</evidence>
<feature type="compositionally biased region" description="Polar residues" evidence="1">
    <location>
        <begin position="76"/>
        <end position="85"/>
    </location>
</feature>
<feature type="region of interest" description="Disordered" evidence="1">
    <location>
        <begin position="48"/>
        <end position="89"/>
    </location>
</feature>
<dbReference type="Gene3D" id="3.40.50.1820">
    <property type="entry name" value="alpha/beta hydrolase"/>
    <property type="match status" value="1"/>
</dbReference>
<dbReference type="EMBL" id="BMCS01000002">
    <property type="protein sequence ID" value="GGF36659.1"/>
    <property type="molecule type" value="Genomic_DNA"/>
</dbReference>
<reference evidence="4" key="1">
    <citation type="journal article" date="2019" name="Int. J. Syst. Evol. Microbiol.">
        <title>The Global Catalogue of Microorganisms (GCM) 10K type strain sequencing project: providing services to taxonomists for standard genome sequencing and annotation.</title>
        <authorList>
            <consortium name="The Broad Institute Genomics Platform"/>
            <consortium name="The Broad Institute Genome Sequencing Center for Infectious Disease"/>
            <person name="Wu L."/>
            <person name="Ma J."/>
        </authorList>
    </citation>
    <scope>NUCLEOTIDE SEQUENCE [LARGE SCALE GENOMIC DNA]</scope>
    <source>
        <strain evidence="4">CCM 7855</strain>
    </source>
</reference>
<dbReference type="PANTHER" id="PTHR37574">
    <property type="entry name" value="LIPASE B"/>
    <property type="match status" value="1"/>
</dbReference>
<organism evidence="3 4">
    <name type="scientific">Williamsia phyllosphaerae</name>
    <dbReference type="NCBI Taxonomy" id="885042"/>
    <lineage>
        <taxon>Bacteria</taxon>
        <taxon>Bacillati</taxon>
        <taxon>Actinomycetota</taxon>
        <taxon>Actinomycetes</taxon>
        <taxon>Mycobacteriales</taxon>
        <taxon>Nocardiaceae</taxon>
        <taxon>Williamsia</taxon>
    </lineage>
</organism>
<dbReference type="SUPFAM" id="SSF53474">
    <property type="entry name" value="alpha/beta-Hydrolases"/>
    <property type="match status" value="1"/>
</dbReference>
<dbReference type="InterPro" id="IPR029058">
    <property type="entry name" value="AB_hydrolase_fold"/>
</dbReference>
<gene>
    <name evidence="3" type="primary">aes</name>
    <name evidence="3" type="ORF">GCM10007298_35470</name>
</gene>
<sequence>MKSSSLRRASVSCASVLAAAGLALALAGPATAAPSVDQLTANIKAGVKAPSAGTTANQRSVTPNAAAASGPVSLPAGTNSTSRETSGVGPAQTRFIPAFAYSATHPDVAPPGANNYNCKVRQGDRPIVMVHGTWESAYDNFAMISPELTNAGYCTYTFNYGITNIQSGGGIISLIPGANGTGDIPRSGGQLQAFIDSVLSKTGASKVDIVGHSQGGLLARQYMKFNGGATKVQKLITLGATHHGTTLDGIGTLGRAINNLGIDILSVAQLPVGVSGIQQVVGSDVINAVNAGGDTVPGVDYTVIRTLRDEVTTPSQSTFLTAGPGATVNNVTLQNLCPLDQSDHVSMSYSPRAVSLIKRALDGGKTPLVCRPNGFLIG</sequence>
<feature type="signal peptide" evidence="2">
    <location>
        <begin position="1"/>
        <end position="32"/>
    </location>
</feature>
<feature type="compositionally biased region" description="Polar residues" evidence="1">
    <location>
        <begin position="52"/>
        <end position="63"/>
    </location>
</feature>
<keyword evidence="2" id="KW-0732">Signal</keyword>
<evidence type="ECO:0000313" key="3">
    <source>
        <dbReference type="EMBL" id="GGF36659.1"/>
    </source>
</evidence>
<dbReference type="Proteomes" id="UP000632454">
    <property type="component" value="Unassembled WGS sequence"/>
</dbReference>
<proteinExistence type="predicted"/>
<name>A0ABQ1V514_9NOCA</name>
<feature type="chain" id="PRO_5046808977" evidence="2">
    <location>
        <begin position="33"/>
        <end position="378"/>
    </location>
</feature>
<keyword evidence="4" id="KW-1185">Reference proteome</keyword>
<dbReference type="InterPro" id="IPR053228">
    <property type="entry name" value="Stereospecific_Lipase"/>
</dbReference>
<dbReference type="PANTHER" id="PTHR37574:SF1">
    <property type="entry name" value="LIPASE B"/>
    <property type="match status" value="1"/>
</dbReference>
<evidence type="ECO:0000256" key="1">
    <source>
        <dbReference type="SAM" id="MobiDB-lite"/>
    </source>
</evidence>
<protein>
    <submittedName>
        <fullName evidence="3">Lipase</fullName>
    </submittedName>
</protein>
<dbReference type="InterPro" id="IPR002918">
    <property type="entry name" value="Lipase_EstA/Esterase_EstB"/>
</dbReference>
<evidence type="ECO:0000256" key="2">
    <source>
        <dbReference type="SAM" id="SignalP"/>
    </source>
</evidence>
<comment type="caution">
    <text evidence="3">The sequence shown here is derived from an EMBL/GenBank/DDBJ whole genome shotgun (WGS) entry which is preliminary data.</text>
</comment>
<dbReference type="Pfam" id="PF01674">
    <property type="entry name" value="Lipase_2"/>
    <property type="match status" value="1"/>
</dbReference>